<name>A0A396RLB8_9SPHN</name>
<sequence length="232" mass="24005">MQPRPTLTARSAARTHVGRVRQVNEDRLFDAPESGLWAVADGMGGHVGGGAAATEAIRALCALSCPVTIDAIEAALASAHEAVHGAGDERGTTVAGLTFSGGEVTAFWIGDSRVYRLRDGRLEQLTRDHSLVQELVDSGTLTPEQAARHPHANIITRAIGIDAWTAPDSTVSEARPGDRFLICSDGLSSLVAGDAIARLLAQEPASAVDSLIAAALDEGGTDNVTVVVVAIA</sequence>
<dbReference type="PROSITE" id="PS51746">
    <property type="entry name" value="PPM_2"/>
    <property type="match status" value="1"/>
</dbReference>
<gene>
    <name evidence="2" type="ORF">D1610_12475</name>
</gene>
<dbReference type="Pfam" id="PF13672">
    <property type="entry name" value="PP2C_2"/>
    <property type="match status" value="1"/>
</dbReference>
<dbReference type="InterPro" id="IPR036457">
    <property type="entry name" value="PPM-type-like_dom_sf"/>
</dbReference>
<dbReference type="Proteomes" id="UP000266693">
    <property type="component" value="Unassembled WGS sequence"/>
</dbReference>
<dbReference type="SMART" id="SM00331">
    <property type="entry name" value="PP2C_SIG"/>
    <property type="match status" value="1"/>
</dbReference>
<dbReference type="SMART" id="SM00332">
    <property type="entry name" value="PP2Cc"/>
    <property type="match status" value="1"/>
</dbReference>
<evidence type="ECO:0000313" key="2">
    <source>
        <dbReference type="EMBL" id="RHW16949.1"/>
    </source>
</evidence>
<feature type="domain" description="PPM-type phosphatase" evidence="1">
    <location>
        <begin position="7"/>
        <end position="231"/>
    </location>
</feature>
<keyword evidence="3" id="KW-1185">Reference proteome</keyword>
<dbReference type="EMBL" id="QWLV01000006">
    <property type="protein sequence ID" value="RHW16949.1"/>
    <property type="molecule type" value="Genomic_DNA"/>
</dbReference>
<dbReference type="CDD" id="cd00143">
    <property type="entry name" value="PP2Cc"/>
    <property type="match status" value="1"/>
</dbReference>
<dbReference type="RefSeq" id="WP_118864530.1">
    <property type="nucleotide sequence ID" value="NZ_QWLV01000006.1"/>
</dbReference>
<reference evidence="2 3" key="1">
    <citation type="submission" date="2018-08" db="EMBL/GenBank/DDBJ databases">
        <title>The multiple taxonomic identification of Sphingomonas gilva.</title>
        <authorList>
            <person name="Zhu D."/>
            <person name="Zheng S."/>
        </authorList>
    </citation>
    <scope>NUCLEOTIDE SEQUENCE [LARGE SCALE GENOMIC DNA]</scope>
    <source>
        <strain evidence="2 3">ZDH117</strain>
    </source>
</reference>
<dbReference type="GO" id="GO:0004722">
    <property type="term" value="F:protein serine/threonine phosphatase activity"/>
    <property type="evidence" value="ECO:0007669"/>
    <property type="project" value="InterPro"/>
</dbReference>
<organism evidence="2 3">
    <name type="scientific">Sphingomonas gilva</name>
    <dbReference type="NCBI Taxonomy" id="2305907"/>
    <lineage>
        <taxon>Bacteria</taxon>
        <taxon>Pseudomonadati</taxon>
        <taxon>Pseudomonadota</taxon>
        <taxon>Alphaproteobacteria</taxon>
        <taxon>Sphingomonadales</taxon>
        <taxon>Sphingomonadaceae</taxon>
        <taxon>Sphingomonas</taxon>
    </lineage>
</organism>
<evidence type="ECO:0000313" key="3">
    <source>
        <dbReference type="Proteomes" id="UP000266693"/>
    </source>
</evidence>
<dbReference type="InterPro" id="IPR001932">
    <property type="entry name" value="PPM-type_phosphatase-like_dom"/>
</dbReference>
<dbReference type="SUPFAM" id="SSF81606">
    <property type="entry name" value="PP2C-like"/>
    <property type="match status" value="1"/>
</dbReference>
<dbReference type="Gene3D" id="3.60.40.10">
    <property type="entry name" value="PPM-type phosphatase domain"/>
    <property type="match status" value="1"/>
</dbReference>
<dbReference type="PANTHER" id="PTHR47992">
    <property type="entry name" value="PROTEIN PHOSPHATASE"/>
    <property type="match status" value="1"/>
</dbReference>
<comment type="caution">
    <text evidence="2">The sequence shown here is derived from an EMBL/GenBank/DDBJ whole genome shotgun (WGS) entry which is preliminary data.</text>
</comment>
<dbReference type="InterPro" id="IPR015655">
    <property type="entry name" value="PP2C"/>
</dbReference>
<proteinExistence type="predicted"/>
<dbReference type="OrthoDB" id="9801841at2"/>
<dbReference type="AlphaFoldDB" id="A0A396RLB8"/>
<evidence type="ECO:0000259" key="1">
    <source>
        <dbReference type="PROSITE" id="PS51746"/>
    </source>
</evidence>
<protein>
    <submittedName>
        <fullName evidence="2">Serine/threonine-protein phosphatase</fullName>
    </submittedName>
</protein>
<accession>A0A396RLB8</accession>